<evidence type="ECO:0000313" key="8">
    <source>
        <dbReference type="Proteomes" id="UP000325672"/>
    </source>
</evidence>
<reference evidence="7 8" key="1">
    <citation type="submission" date="2019-04" db="EMBL/GenBank/DDBJ databases">
        <title>Friends and foes A comparative genomics study of 23 Aspergillus species from section Flavi.</title>
        <authorList>
            <consortium name="DOE Joint Genome Institute"/>
            <person name="Kjaerbolling I."/>
            <person name="Vesth T."/>
            <person name="Frisvad J.C."/>
            <person name="Nybo J.L."/>
            <person name="Theobald S."/>
            <person name="Kildgaard S."/>
            <person name="Isbrandt T."/>
            <person name="Kuo A."/>
            <person name="Sato A."/>
            <person name="Lyhne E.K."/>
            <person name="Kogle M.E."/>
            <person name="Wiebenga A."/>
            <person name="Kun R.S."/>
            <person name="Lubbers R.J."/>
            <person name="Makela M.R."/>
            <person name="Barry K."/>
            <person name="Chovatia M."/>
            <person name="Clum A."/>
            <person name="Daum C."/>
            <person name="Haridas S."/>
            <person name="He G."/>
            <person name="LaButti K."/>
            <person name="Lipzen A."/>
            <person name="Mondo S."/>
            <person name="Riley R."/>
            <person name="Salamov A."/>
            <person name="Simmons B.A."/>
            <person name="Magnuson J.K."/>
            <person name="Henrissat B."/>
            <person name="Mortensen U.H."/>
            <person name="Larsen T.O."/>
            <person name="Devries R.P."/>
            <person name="Grigoriev I.V."/>
            <person name="Machida M."/>
            <person name="Baker S.E."/>
            <person name="Andersen M.R."/>
        </authorList>
    </citation>
    <scope>NUCLEOTIDE SEQUENCE [LARGE SCALE GENOMIC DNA]</scope>
    <source>
        <strain evidence="7 8">CBS 117625</strain>
    </source>
</reference>
<feature type="compositionally biased region" description="Basic and acidic residues" evidence="5">
    <location>
        <begin position="469"/>
        <end position="482"/>
    </location>
</feature>
<sequence>MSTFDGIVQAESWWVNSLIRHPILIPYTLGGKPLDKIYLDSTFARHSSIYRTFPSKAKGLAELLQKVASYPEDTIFYFRAWTFGYEEVWMALSAALNSKVHVDRYQIGLYRSLIPTQQGTGEASALCGFELGNRFVPGCLSEDGGCRIHSCEPGVQCSAISSKNPVYIIPIVSRTNDGSEIPEVGAGGGGGDLYQIHELEIPNELALEQLEKLCLESIHDPQTLSETREALIEAYRSRRKALQLHSYGIKDDHDIPLENLANIISRGRFHDKSWSDNNQGSTGQHDRLGKRLPAVIRFPYSRHSSYAELCELVSAFKPKDICPCTVDPLTWDEDVSMQSLFGHLCSGAEFTHDHHMRDMLENDEGLRSRKRARYEEPASQSSNPDSIPRATMDFTTGDPDDDTSSDGRAPDHTNSQPDTTSAQPQLGLFKPHPVKSSIFSSSHSSSGRILMPSSLETIQDNNQAVDSRLPTEESTRAAEKARRNETRQAWHFLNNARCDQTPFHLGSLPSSWSTEEDKDPEYQRKIIAEEETSHHIVEQSNDGPDINVNVDITDHNIEDPDPELESQFSHSLSLSPSAFASQEQPLEPASDMCFDGAFDEYIEAREQVEVQTAASLSTDAQMANTIKRRSSSSRVRRAAYLAAKADSYEAWASMGLVSAGNNHTEEEIEL</sequence>
<keyword evidence="3" id="KW-0378">Hydrolase</keyword>
<feature type="compositionally biased region" description="Polar residues" evidence="5">
    <location>
        <begin position="412"/>
        <end position="424"/>
    </location>
</feature>
<evidence type="ECO:0000256" key="3">
    <source>
        <dbReference type="ARBA" id="ARBA00022801"/>
    </source>
</evidence>
<feature type="region of interest" description="Disordered" evidence="5">
    <location>
        <begin position="461"/>
        <end position="482"/>
    </location>
</feature>
<keyword evidence="2" id="KW-0255">Endonuclease</keyword>
<protein>
    <recommendedName>
        <fullName evidence="6">DNA repair metallo-beta-lactamase domain-containing protein</fullName>
    </recommendedName>
</protein>
<dbReference type="GO" id="GO:0003684">
    <property type="term" value="F:damaged DNA binding"/>
    <property type="evidence" value="ECO:0007669"/>
    <property type="project" value="TreeGrafter"/>
</dbReference>
<feature type="compositionally biased region" description="Low complexity" evidence="5">
    <location>
        <begin position="436"/>
        <end position="446"/>
    </location>
</feature>
<dbReference type="GeneID" id="43646930"/>
<dbReference type="InterPro" id="IPR011084">
    <property type="entry name" value="DRMBL"/>
</dbReference>
<accession>A0A5N6SLB8</accession>
<dbReference type="GO" id="GO:0036297">
    <property type="term" value="P:interstrand cross-link repair"/>
    <property type="evidence" value="ECO:0007669"/>
    <property type="project" value="TreeGrafter"/>
</dbReference>
<evidence type="ECO:0000256" key="1">
    <source>
        <dbReference type="ARBA" id="ARBA00022722"/>
    </source>
</evidence>
<dbReference type="Proteomes" id="UP000325672">
    <property type="component" value="Unassembled WGS sequence"/>
</dbReference>
<evidence type="ECO:0000256" key="5">
    <source>
        <dbReference type="SAM" id="MobiDB-lite"/>
    </source>
</evidence>
<dbReference type="GO" id="GO:0004519">
    <property type="term" value="F:endonuclease activity"/>
    <property type="evidence" value="ECO:0007669"/>
    <property type="project" value="UniProtKB-KW"/>
</dbReference>
<evidence type="ECO:0000256" key="2">
    <source>
        <dbReference type="ARBA" id="ARBA00022759"/>
    </source>
</evidence>
<feature type="region of interest" description="Disordered" evidence="5">
    <location>
        <begin position="372"/>
        <end position="447"/>
    </location>
</feature>
<name>A0A5N6SLB8_ASPPS</name>
<dbReference type="PANTHER" id="PTHR23240">
    <property type="entry name" value="DNA CROSS-LINK REPAIR PROTEIN PSO2/SNM1-RELATED"/>
    <property type="match status" value="1"/>
</dbReference>
<proteinExistence type="predicted"/>
<dbReference type="AlphaFoldDB" id="A0A5N6SLB8"/>
<dbReference type="GO" id="GO:0000723">
    <property type="term" value="P:telomere maintenance"/>
    <property type="evidence" value="ECO:0007669"/>
    <property type="project" value="TreeGrafter"/>
</dbReference>
<feature type="domain" description="DNA repair metallo-beta-lactamase" evidence="6">
    <location>
        <begin position="292"/>
        <end position="325"/>
    </location>
</feature>
<dbReference type="OrthoDB" id="5561659at2759"/>
<evidence type="ECO:0000313" key="7">
    <source>
        <dbReference type="EMBL" id="KAE8134163.1"/>
    </source>
</evidence>
<dbReference type="PANTHER" id="PTHR23240:SF8">
    <property type="entry name" value="PROTEIN ARTEMIS"/>
    <property type="match status" value="1"/>
</dbReference>
<keyword evidence="8" id="KW-1185">Reference proteome</keyword>
<keyword evidence="1" id="KW-0540">Nuclease</keyword>
<keyword evidence="4" id="KW-0269">Exonuclease</keyword>
<dbReference type="EMBL" id="ML743607">
    <property type="protein sequence ID" value="KAE8134163.1"/>
    <property type="molecule type" value="Genomic_DNA"/>
</dbReference>
<evidence type="ECO:0000256" key="4">
    <source>
        <dbReference type="ARBA" id="ARBA00022839"/>
    </source>
</evidence>
<evidence type="ECO:0000259" key="6">
    <source>
        <dbReference type="Pfam" id="PF07522"/>
    </source>
</evidence>
<dbReference type="GO" id="GO:0035312">
    <property type="term" value="F:5'-3' DNA exonuclease activity"/>
    <property type="evidence" value="ECO:0007669"/>
    <property type="project" value="TreeGrafter"/>
</dbReference>
<organism evidence="7 8">
    <name type="scientific">Aspergillus pseudotamarii</name>
    <dbReference type="NCBI Taxonomy" id="132259"/>
    <lineage>
        <taxon>Eukaryota</taxon>
        <taxon>Fungi</taxon>
        <taxon>Dikarya</taxon>
        <taxon>Ascomycota</taxon>
        <taxon>Pezizomycotina</taxon>
        <taxon>Eurotiomycetes</taxon>
        <taxon>Eurotiomycetidae</taxon>
        <taxon>Eurotiales</taxon>
        <taxon>Aspergillaceae</taxon>
        <taxon>Aspergillus</taxon>
        <taxon>Aspergillus subgen. Circumdati</taxon>
    </lineage>
</organism>
<dbReference type="Pfam" id="PF07522">
    <property type="entry name" value="DRMBL"/>
    <property type="match status" value="1"/>
</dbReference>
<dbReference type="GO" id="GO:0006303">
    <property type="term" value="P:double-strand break repair via nonhomologous end joining"/>
    <property type="evidence" value="ECO:0007669"/>
    <property type="project" value="TreeGrafter"/>
</dbReference>
<dbReference type="RefSeq" id="XP_031910226.1">
    <property type="nucleotide sequence ID" value="XM_032062720.1"/>
</dbReference>
<gene>
    <name evidence="7" type="ORF">BDV38DRAFT_295535</name>
</gene>